<protein>
    <submittedName>
        <fullName evidence="2">Uncharacterized protein</fullName>
    </submittedName>
</protein>
<keyword evidence="1" id="KW-0812">Transmembrane</keyword>
<gene>
    <name evidence="2" type="ORF">RUMLAC_02777</name>
</gene>
<evidence type="ECO:0000313" key="2">
    <source>
        <dbReference type="EMBL" id="EDY31454.1"/>
    </source>
</evidence>
<organism evidence="2 3">
    <name type="scientific">[Ruminococcus] lactaris ATCC 29176</name>
    <dbReference type="NCBI Taxonomy" id="471875"/>
    <lineage>
        <taxon>Bacteria</taxon>
        <taxon>Bacillati</taxon>
        <taxon>Bacillota</taxon>
        <taxon>Clostridia</taxon>
        <taxon>Lachnospirales</taxon>
        <taxon>Lachnospiraceae</taxon>
        <taxon>Mediterraneibacter</taxon>
    </lineage>
</organism>
<keyword evidence="1" id="KW-0472">Membrane</keyword>
<reference evidence="2 3" key="1">
    <citation type="submission" date="2008-08" db="EMBL/GenBank/DDBJ databases">
        <title>Draft genome sequence of Ruminococcus lactaris ATCC 29176.</title>
        <authorList>
            <person name="Sudarsanam P."/>
            <person name="Ley R."/>
            <person name="Guruge J."/>
            <person name="Turnbaugh P.J."/>
            <person name="Mahowald M."/>
            <person name="Liep D."/>
            <person name="Gordon J."/>
        </authorList>
    </citation>
    <scope>NUCLEOTIDE SEQUENCE [LARGE SCALE GENOMIC DNA]</scope>
    <source>
        <strain evidence="2 3">ATCC 29176</strain>
    </source>
</reference>
<comment type="caution">
    <text evidence="2">The sequence shown here is derived from an EMBL/GenBank/DDBJ whole genome shotgun (WGS) entry which is preliminary data.</text>
</comment>
<sequence>MVCLLFIKKVKSLYKNIVAPVNRWYIAIGNILFAALIAALQGLFMQLQLPVDRISA</sequence>
<evidence type="ECO:0000256" key="1">
    <source>
        <dbReference type="SAM" id="Phobius"/>
    </source>
</evidence>
<dbReference type="HOGENOM" id="CLU_3011593_0_0_9"/>
<accession>B5CTF4</accession>
<dbReference type="EMBL" id="ABOU02000056">
    <property type="protein sequence ID" value="EDY31454.1"/>
    <property type="molecule type" value="Genomic_DNA"/>
</dbReference>
<dbReference type="Proteomes" id="UP000003254">
    <property type="component" value="Unassembled WGS sequence"/>
</dbReference>
<feature type="transmembrane region" description="Helical" evidence="1">
    <location>
        <begin position="24"/>
        <end position="44"/>
    </location>
</feature>
<keyword evidence="3" id="KW-1185">Reference proteome</keyword>
<evidence type="ECO:0000313" key="3">
    <source>
        <dbReference type="Proteomes" id="UP000003254"/>
    </source>
</evidence>
<keyword evidence="1" id="KW-1133">Transmembrane helix</keyword>
<reference evidence="2 3" key="2">
    <citation type="submission" date="2008-08" db="EMBL/GenBank/DDBJ databases">
        <authorList>
            <person name="Fulton L."/>
            <person name="Clifton S."/>
            <person name="Fulton B."/>
            <person name="Xu J."/>
            <person name="Minx P."/>
            <person name="Pepin K.H."/>
            <person name="Johnson M."/>
            <person name="Bhonagiri V."/>
            <person name="Nash W.E."/>
            <person name="Mardis E.R."/>
            <person name="Wilson R.K."/>
        </authorList>
    </citation>
    <scope>NUCLEOTIDE SEQUENCE [LARGE SCALE GENOMIC DNA]</scope>
    <source>
        <strain evidence="2 3">ATCC 29176</strain>
    </source>
</reference>
<dbReference type="AlphaFoldDB" id="B5CTF4"/>
<proteinExistence type="predicted"/>
<name>B5CTF4_9FIRM</name>